<comment type="subunit">
    <text evidence="8">Interacts with ACOT13/THEM2.</text>
</comment>
<reference evidence="14 15" key="1">
    <citation type="journal article" date="2015" name="Parasit. Vectors">
        <title>Draft genome of the scabies mite.</title>
        <authorList>
            <person name="Rider S.D.Jr."/>
            <person name="Morgan M.S."/>
            <person name="Arlian L.G."/>
        </authorList>
    </citation>
    <scope>NUCLEOTIDE SEQUENCE [LARGE SCALE GENOMIC DNA]</scope>
    <source>
        <strain evidence="14">Arlian Lab</strain>
    </source>
</reference>
<dbReference type="VEuPathDB" id="VectorBase:SSCA006601"/>
<keyword evidence="6" id="KW-0445">Lipid transport</keyword>
<evidence type="ECO:0000256" key="5">
    <source>
        <dbReference type="ARBA" id="ARBA00022990"/>
    </source>
</evidence>
<dbReference type="PANTHER" id="PTHR19308">
    <property type="entry name" value="PHOSPHATIDYLCHOLINE TRANSFER PROTEIN"/>
    <property type="match status" value="1"/>
</dbReference>
<dbReference type="FunFam" id="3.30.530.20:FF:000017">
    <property type="entry name" value="Phosphatidylcholine transfer protein, putative"/>
    <property type="match status" value="1"/>
</dbReference>
<dbReference type="OrthoDB" id="1295045at2759"/>
<evidence type="ECO:0000256" key="9">
    <source>
        <dbReference type="ARBA" id="ARBA00069061"/>
    </source>
</evidence>
<accession>A0A132AGM5</accession>
<dbReference type="GO" id="GO:0005829">
    <property type="term" value="C:cytosol"/>
    <property type="evidence" value="ECO:0007669"/>
    <property type="project" value="UniProtKB-ARBA"/>
</dbReference>
<dbReference type="EMBL" id="JXLN01014580">
    <property type="protein sequence ID" value="KPM10142.1"/>
    <property type="molecule type" value="Genomic_DNA"/>
</dbReference>
<evidence type="ECO:0000256" key="12">
    <source>
        <dbReference type="SAM" id="MobiDB-lite"/>
    </source>
</evidence>
<keyword evidence="5" id="KW-0007">Acetylation</keyword>
<comment type="caution">
    <text evidence="14">The sequence shown here is derived from an EMBL/GenBank/DDBJ whole genome shotgun (WGS) entry which is preliminary data.</text>
</comment>
<keyword evidence="2" id="KW-0813">Transport</keyword>
<sequence>MLSFAAFYSFSWDENRIDDQEFDALIQDFHTSNERSKPEKLIDNETETKDSEVKDNQEHSRLNQSDKITSNYQTETSKLNGSCYNFNNEIDVDDNVEDCTTNDCESILEDWEIIINRPNFQVWRRLIHNHSLYQYKVLGQFDDISAYSFYSIQKDLNYRKKWDKLVIKLDLIDFEDRNESGHRNQNAVVSDSGNELIHWIMKYPYPMSNREYLYVRRFRIDYAKKLIAMISRSVTSSDLPENEQYVRVLNYMSQMVIKPKKSFHEPGFKFMLIYFDDPRASFPSPAYAWMATKGVPDFLEKLHQAALRFSAENECENDLSISSLTPTISTPSIHVDNDIDSIKISHINNHISGVIPTETSQLNVEEKSSPLASSSTIISDGLRKKDKETKQSRFVSRLPDPVLDFDSLIWN</sequence>
<dbReference type="SUPFAM" id="SSF55961">
    <property type="entry name" value="Bet v1-like"/>
    <property type="match status" value="1"/>
</dbReference>
<keyword evidence="7" id="KW-0446">Lipid-binding</keyword>
<dbReference type="Proteomes" id="UP000616769">
    <property type="component" value="Unassembled WGS sequence"/>
</dbReference>
<evidence type="ECO:0000256" key="8">
    <source>
        <dbReference type="ARBA" id="ARBA00063535"/>
    </source>
</evidence>
<evidence type="ECO:0000256" key="1">
    <source>
        <dbReference type="ARBA" id="ARBA00004496"/>
    </source>
</evidence>
<dbReference type="InterPro" id="IPR051213">
    <property type="entry name" value="START_lipid_transfer"/>
</dbReference>
<comment type="subcellular location">
    <subcellularLocation>
        <location evidence="1">Cytoplasm</location>
    </subcellularLocation>
</comment>
<evidence type="ECO:0000256" key="7">
    <source>
        <dbReference type="ARBA" id="ARBA00023121"/>
    </source>
</evidence>
<dbReference type="InterPro" id="IPR023393">
    <property type="entry name" value="START-like_dom_sf"/>
</dbReference>
<evidence type="ECO:0000313" key="14">
    <source>
        <dbReference type="EMBL" id="KPM10142.1"/>
    </source>
</evidence>
<dbReference type="SMART" id="SM00234">
    <property type="entry name" value="START"/>
    <property type="match status" value="1"/>
</dbReference>
<dbReference type="AlphaFoldDB" id="A0A132AGM5"/>
<dbReference type="GO" id="GO:0006869">
    <property type="term" value="P:lipid transport"/>
    <property type="evidence" value="ECO:0007669"/>
    <property type="project" value="UniProtKB-KW"/>
</dbReference>
<evidence type="ECO:0000256" key="6">
    <source>
        <dbReference type="ARBA" id="ARBA00023055"/>
    </source>
</evidence>
<evidence type="ECO:0000256" key="4">
    <source>
        <dbReference type="ARBA" id="ARBA00022553"/>
    </source>
</evidence>
<evidence type="ECO:0000256" key="11">
    <source>
        <dbReference type="ARBA" id="ARBA00079049"/>
    </source>
</evidence>
<evidence type="ECO:0000313" key="15">
    <source>
        <dbReference type="Proteomes" id="UP000616769"/>
    </source>
</evidence>
<organism evidence="14 15">
    <name type="scientific">Sarcoptes scabiei</name>
    <name type="common">Itch mite</name>
    <name type="synonym">Acarus scabiei</name>
    <dbReference type="NCBI Taxonomy" id="52283"/>
    <lineage>
        <taxon>Eukaryota</taxon>
        <taxon>Metazoa</taxon>
        <taxon>Ecdysozoa</taxon>
        <taxon>Arthropoda</taxon>
        <taxon>Chelicerata</taxon>
        <taxon>Arachnida</taxon>
        <taxon>Acari</taxon>
        <taxon>Acariformes</taxon>
        <taxon>Sarcoptiformes</taxon>
        <taxon>Astigmata</taxon>
        <taxon>Psoroptidia</taxon>
        <taxon>Sarcoptoidea</taxon>
        <taxon>Sarcoptidae</taxon>
        <taxon>Sarcoptinae</taxon>
        <taxon>Sarcoptes</taxon>
    </lineage>
</organism>
<name>A0A132AGM5_SARSC</name>
<dbReference type="Gene3D" id="3.30.530.20">
    <property type="match status" value="1"/>
</dbReference>
<dbReference type="InterPro" id="IPR002913">
    <property type="entry name" value="START_lipid-bd_dom"/>
</dbReference>
<gene>
    <name evidence="14" type="ORF">QR98_0086920</name>
</gene>
<evidence type="ECO:0000256" key="2">
    <source>
        <dbReference type="ARBA" id="ARBA00022448"/>
    </source>
</evidence>
<dbReference type="Pfam" id="PF01852">
    <property type="entry name" value="START"/>
    <property type="match status" value="1"/>
</dbReference>
<dbReference type="PANTHER" id="PTHR19308:SF8">
    <property type="entry name" value="STAR-RELATED LIPID TRANSFER PROTEIN 7, MITOCHONDRIAL"/>
    <property type="match status" value="1"/>
</dbReference>
<protein>
    <recommendedName>
        <fullName evidence="9">Phosphatidylcholine transfer protein</fullName>
    </recommendedName>
    <alternativeName>
        <fullName evidence="11">START domain-containing protein 2</fullName>
    </alternativeName>
    <alternativeName>
        <fullName evidence="10">StAR-related lipid transfer protein 2</fullName>
    </alternativeName>
</protein>
<evidence type="ECO:0000256" key="3">
    <source>
        <dbReference type="ARBA" id="ARBA00022490"/>
    </source>
</evidence>
<proteinExistence type="predicted"/>
<evidence type="ECO:0000259" key="13">
    <source>
        <dbReference type="PROSITE" id="PS50848"/>
    </source>
</evidence>
<feature type="region of interest" description="Disordered" evidence="12">
    <location>
        <begin position="34"/>
        <end position="66"/>
    </location>
</feature>
<dbReference type="PROSITE" id="PS50848">
    <property type="entry name" value="START"/>
    <property type="match status" value="1"/>
</dbReference>
<keyword evidence="3" id="KW-0963">Cytoplasm</keyword>
<keyword evidence="4" id="KW-0597">Phosphoprotein</keyword>
<evidence type="ECO:0000256" key="10">
    <source>
        <dbReference type="ARBA" id="ARBA00077188"/>
    </source>
</evidence>
<dbReference type="GO" id="GO:0008289">
    <property type="term" value="F:lipid binding"/>
    <property type="evidence" value="ECO:0007669"/>
    <property type="project" value="UniProtKB-KW"/>
</dbReference>
<feature type="domain" description="START" evidence="13">
    <location>
        <begin position="109"/>
        <end position="311"/>
    </location>
</feature>
<feature type="compositionally biased region" description="Basic and acidic residues" evidence="12">
    <location>
        <begin position="34"/>
        <end position="61"/>
    </location>
</feature>